<proteinExistence type="predicted"/>
<dbReference type="GeneID" id="63803695"/>
<evidence type="ECO:0000313" key="3">
    <source>
        <dbReference type="Proteomes" id="UP000193922"/>
    </source>
</evidence>
<organism evidence="2 3">
    <name type="scientific">Linderina pennispora</name>
    <dbReference type="NCBI Taxonomy" id="61395"/>
    <lineage>
        <taxon>Eukaryota</taxon>
        <taxon>Fungi</taxon>
        <taxon>Fungi incertae sedis</taxon>
        <taxon>Zoopagomycota</taxon>
        <taxon>Kickxellomycotina</taxon>
        <taxon>Kickxellomycetes</taxon>
        <taxon>Kickxellales</taxon>
        <taxon>Kickxellaceae</taxon>
        <taxon>Linderina</taxon>
    </lineage>
</organism>
<dbReference type="EMBL" id="MCFD01000004">
    <property type="protein sequence ID" value="ORX71309.1"/>
    <property type="molecule type" value="Genomic_DNA"/>
</dbReference>
<feature type="compositionally biased region" description="Acidic residues" evidence="1">
    <location>
        <begin position="103"/>
        <end position="117"/>
    </location>
</feature>
<evidence type="ECO:0000256" key="1">
    <source>
        <dbReference type="SAM" id="MobiDB-lite"/>
    </source>
</evidence>
<name>A0A1Y1WCP6_9FUNG</name>
<dbReference type="AlphaFoldDB" id="A0A1Y1WCP6"/>
<reference evidence="2 3" key="1">
    <citation type="submission" date="2016-07" db="EMBL/GenBank/DDBJ databases">
        <title>Pervasive Adenine N6-methylation of Active Genes in Fungi.</title>
        <authorList>
            <consortium name="DOE Joint Genome Institute"/>
            <person name="Mondo S.J."/>
            <person name="Dannebaum R.O."/>
            <person name="Kuo R.C."/>
            <person name="Labutti K."/>
            <person name="Haridas S."/>
            <person name="Kuo A."/>
            <person name="Salamov A."/>
            <person name="Ahrendt S.R."/>
            <person name="Lipzen A."/>
            <person name="Sullivan W."/>
            <person name="Andreopoulos W.B."/>
            <person name="Clum A."/>
            <person name="Lindquist E."/>
            <person name="Daum C."/>
            <person name="Ramamoorthy G.K."/>
            <person name="Gryganskyi A."/>
            <person name="Culley D."/>
            <person name="Magnuson J.K."/>
            <person name="James T.Y."/>
            <person name="O'Malley M.A."/>
            <person name="Stajich J.E."/>
            <person name="Spatafora J.W."/>
            <person name="Visel A."/>
            <person name="Grigoriev I.V."/>
        </authorList>
    </citation>
    <scope>NUCLEOTIDE SEQUENCE [LARGE SCALE GENOMIC DNA]</scope>
    <source>
        <strain evidence="2 3">ATCC 12442</strain>
    </source>
</reference>
<dbReference type="Proteomes" id="UP000193922">
    <property type="component" value="Unassembled WGS sequence"/>
</dbReference>
<evidence type="ECO:0000313" key="2">
    <source>
        <dbReference type="EMBL" id="ORX71309.1"/>
    </source>
</evidence>
<dbReference type="OrthoDB" id="27435at2759"/>
<gene>
    <name evidence="2" type="ORF">DL89DRAFT_266333</name>
</gene>
<comment type="caution">
    <text evidence="2">The sequence shown here is derived from an EMBL/GenBank/DDBJ whole genome shotgun (WGS) entry which is preliminary data.</text>
</comment>
<protein>
    <submittedName>
        <fullName evidence="2">Uncharacterized protein</fullName>
    </submittedName>
</protein>
<feature type="non-terminal residue" evidence="2">
    <location>
        <position position="130"/>
    </location>
</feature>
<feature type="region of interest" description="Disordered" evidence="1">
    <location>
        <begin position="1"/>
        <end position="20"/>
    </location>
</feature>
<feature type="region of interest" description="Disordered" evidence="1">
    <location>
        <begin position="81"/>
        <end position="130"/>
    </location>
</feature>
<accession>A0A1Y1WCP6</accession>
<sequence>MAGGISNKRPRNSSGFSSDLDRRVGRLLRDYMVEEQATTTGPFSFPSTSKLVDYVREVDMSLRRQKLLQLEKSVQRVVGVLRRQQDNQQTQSAAPSAAHTSDEEPDIDGSMDFDDLEAVPTMEVKDNGAM</sequence>
<dbReference type="RefSeq" id="XP_040744824.1">
    <property type="nucleotide sequence ID" value="XM_040887047.1"/>
</dbReference>
<keyword evidence="3" id="KW-1185">Reference proteome</keyword>